<evidence type="ECO:0000256" key="1">
    <source>
        <dbReference type="SAM" id="SignalP"/>
    </source>
</evidence>
<dbReference type="GeneID" id="85447110"/>
<feature type="chain" id="PRO_5042241561" description="Cyanovirin-N domain-containing protein" evidence="1">
    <location>
        <begin position="19"/>
        <end position="176"/>
    </location>
</feature>
<keyword evidence="1" id="KW-0732">Signal</keyword>
<feature type="signal peptide" evidence="1">
    <location>
        <begin position="1"/>
        <end position="18"/>
    </location>
</feature>
<comment type="caution">
    <text evidence="2">The sequence shown here is derived from an EMBL/GenBank/DDBJ whole genome shotgun (WGS) entry which is preliminary data.</text>
</comment>
<dbReference type="RefSeq" id="XP_060406603.1">
    <property type="nucleotide sequence ID" value="XM_060562870.1"/>
</dbReference>
<reference evidence="2" key="1">
    <citation type="submission" date="2021-06" db="EMBL/GenBank/DDBJ databases">
        <title>Comparative genomics, transcriptomics and evolutionary studies reveal genomic signatures of adaptation to plant cell wall in hemibiotrophic fungi.</title>
        <authorList>
            <consortium name="DOE Joint Genome Institute"/>
            <person name="Baroncelli R."/>
            <person name="Diaz J.F."/>
            <person name="Benocci T."/>
            <person name="Peng M."/>
            <person name="Battaglia E."/>
            <person name="Haridas S."/>
            <person name="Andreopoulos W."/>
            <person name="Labutti K."/>
            <person name="Pangilinan J."/>
            <person name="Floch G.L."/>
            <person name="Makela M.R."/>
            <person name="Henrissat B."/>
            <person name="Grigoriev I.V."/>
            <person name="Crouch J.A."/>
            <person name="De Vries R.P."/>
            <person name="Sukno S.A."/>
            <person name="Thon M.R."/>
        </authorList>
    </citation>
    <scope>NUCLEOTIDE SEQUENCE</scope>
    <source>
        <strain evidence="2">CBS 125086</strain>
    </source>
</reference>
<organism evidence="2 3">
    <name type="scientific">Colletotrichum navitas</name>
    <dbReference type="NCBI Taxonomy" id="681940"/>
    <lineage>
        <taxon>Eukaryota</taxon>
        <taxon>Fungi</taxon>
        <taxon>Dikarya</taxon>
        <taxon>Ascomycota</taxon>
        <taxon>Pezizomycotina</taxon>
        <taxon>Sordariomycetes</taxon>
        <taxon>Hypocreomycetidae</taxon>
        <taxon>Glomerellales</taxon>
        <taxon>Glomerellaceae</taxon>
        <taxon>Colletotrichum</taxon>
        <taxon>Colletotrichum graminicola species complex</taxon>
    </lineage>
</organism>
<keyword evidence="3" id="KW-1185">Reference proteome</keyword>
<protein>
    <recommendedName>
        <fullName evidence="4">Cyanovirin-N domain-containing protein</fullName>
    </recommendedName>
</protein>
<sequence length="176" mass="19141">MKLATVSIISTLIILAQAKCWCTFDGYKTERFTRRACKSAHSLVITEGHIVYCMKPHGTTLDWSNIANRGTYNGICGAALVQSARTGGSFGSCQNGLLSGVGTPPNPVTAWSICVWFCILRKDRHIEDTTLKILGFPGVINVVIALLCRVNYGELLVLCTCTDTKRGPTAYVMYGT</sequence>
<evidence type="ECO:0000313" key="3">
    <source>
        <dbReference type="Proteomes" id="UP001230504"/>
    </source>
</evidence>
<dbReference type="Proteomes" id="UP001230504">
    <property type="component" value="Unassembled WGS sequence"/>
</dbReference>
<evidence type="ECO:0000313" key="2">
    <source>
        <dbReference type="EMBL" id="KAK1558208.1"/>
    </source>
</evidence>
<gene>
    <name evidence="2" type="ORF">LY79DRAFT_664335</name>
</gene>
<proteinExistence type="predicted"/>
<name>A0AAD8PHK6_9PEZI</name>
<dbReference type="AlphaFoldDB" id="A0AAD8PHK6"/>
<evidence type="ECO:0008006" key="4">
    <source>
        <dbReference type="Google" id="ProtNLM"/>
    </source>
</evidence>
<dbReference type="EMBL" id="JAHLJV010000470">
    <property type="protein sequence ID" value="KAK1558208.1"/>
    <property type="molecule type" value="Genomic_DNA"/>
</dbReference>
<accession>A0AAD8PHK6</accession>